<feature type="domain" description="Septum formation-related" evidence="3">
    <location>
        <begin position="94"/>
        <end position="200"/>
    </location>
</feature>
<evidence type="ECO:0000313" key="4">
    <source>
        <dbReference type="EMBL" id="MCZ0859407.1"/>
    </source>
</evidence>
<dbReference type="RefSeq" id="WP_268918623.1">
    <property type="nucleotide sequence ID" value="NZ_CAJPNG010000163.1"/>
</dbReference>
<evidence type="ECO:0000256" key="1">
    <source>
        <dbReference type="SAM" id="MobiDB-lite"/>
    </source>
</evidence>
<keyword evidence="5" id="KW-1185">Reference proteome</keyword>
<dbReference type="Proteomes" id="UP001072034">
    <property type="component" value="Unassembled WGS sequence"/>
</dbReference>
<feature type="region of interest" description="Disordered" evidence="1">
    <location>
        <begin position="180"/>
        <end position="201"/>
    </location>
</feature>
<feature type="chain" id="PRO_5046192729" evidence="2">
    <location>
        <begin position="18"/>
        <end position="201"/>
    </location>
</feature>
<protein>
    <submittedName>
        <fullName evidence="4">Septum formation family protein</fullName>
    </submittedName>
</protein>
<name>A0ABT4IDS9_9ACTO</name>
<dbReference type="InterPro" id="IPR026004">
    <property type="entry name" value="Septum_form"/>
</dbReference>
<dbReference type="EMBL" id="JAPTMY010000052">
    <property type="protein sequence ID" value="MCZ0859407.1"/>
    <property type="molecule type" value="Genomic_DNA"/>
</dbReference>
<evidence type="ECO:0000313" key="5">
    <source>
        <dbReference type="Proteomes" id="UP001072034"/>
    </source>
</evidence>
<sequence length="201" mass="20560">MRKITHVLAVPTALVLAAGLAACKLPGTSTSSETSASEPTSTSSPAPVPTVPSIASTSGGGNVPTVPASPTPSKRSIRAADLKVSDCFSKSGGSGTEISTVDVVDCSVPHQYEVYNIYTISASTLPTGDDMETEVYTACYDSFTSYVGTDADSSSYGVFTLRPTPGSWGQGDRAITCAVSPNKDEGDTTSTLTGSVKDTNK</sequence>
<feature type="region of interest" description="Disordered" evidence="1">
    <location>
        <begin position="27"/>
        <end position="77"/>
    </location>
</feature>
<accession>A0ABT4IDS9</accession>
<comment type="caution">
    <text evidence="4">The sequence shown here is derived from an EMBL/GenBank/DDBJ whole genome shotgun (WGS) entry which is preliminary data.</text>
</comment>
<reference evidence="4" key="1">
    <citation type="submission" date="2022-10" db="EMBL/GenBank/DDBJ databases">
        <title>Genome sequence of Actinomyces israelii ATCC 10048.</title>
        <authorList>
            <person name="Watt R.M."/>
            <person name="Tong W.M."/>
        </authorList>
    </citation>
    <scope>NUCLEOTIDE SEQUENCE</scope>
    <source>
        <strain evidence="4">ATCC 10048</strain>
    </source>
</reference>
<evidence type="ECO:0000256" key="2">
    <source>
        <dbReference type="SAM" id="SignalP"/>
    </source>
</evidence>
<keyword evidence="2" id="KW-0732">Signal</keyword>
<feature type="compositionally biased region" description="Low complexity" evidence="1">
    <location>
        <begin position="27"/>
        <end position="45"/>
    </location>
</feature>
<feature type="compositionally biased region" description="Polar residues" evidence="1">
    <location>
        <begin position="188"/>
        <end position="201"/>
    </location>
</feature>
<proteinExistence type="predicted"/>
<dbReference type="PROSITE" id="PS51257">
    <property type="entry name" value="PROKAR_LIPOPROTEIN"/>
    <property type="match status" value="1"/>
</dbReference>
<organism evidence="4 5">
    <name type="scientific">Actinomyces israelii</name>
    <dbReference type="NCBI Taxonomy" id="1659"/>
    <lineage>
        <taxon>Bacteria</taxon>
        <taxon>Bacillati</taxon>
        <taxon>Actinomycetota</taxon>
        <taxon>Actinomycetes</taxon>
        <taxon>Actinomycetales</taxon>
        <taxon>Actinomycetaceae</taxon>
        <taxon>Actinomyces</taxon>
    </lineage>
</organism>
<dbReference type="Pfam" id="PF13845">
    <property type="entry name" value="Septum_form"/>
    <property type="match status" value="1"/>
</dbReference>
<gene>
    <name evidence="4" type="ORF">OHJ16_15340</name>
</gene>
<evidence type="ECO:0000259" key="3">
    <source>
        <dbReference type="Pfam" id="PF13845"/>
    </source>
</evidence>
<feature type="signal peptide" evidence="2">
    <location>
        <begin position="1"/>
        <end position="17"/>
    </location>
</feature>